<evidence type="ECO:0000256" key="7">
    <source>
        <dbReference type="ARBA" id="ARBA00022840"/>
    </source>
</evidence>
<keyword evidence="12" id="KW-1185">Reference proteome</keyword>
<dbReference type="SMART" id="SM00382">
    <property type="entry name" value="AAA"/>
    <property type="match status" value="1"/>
</dbReference>
<keyword evidence="9" id="KW-0472">Membrane</keyword>
<keyword evidence="4" id="KW-1003">Cell membrane</keyword>
<dbReference type="Pfam" id="PF00005">
    <property type="entry name" value="ABC_tran"/>
    <property type="match status" value="1"/>
</dbReference>
<comment type="caution">
    <text evidence="11">The sequence shown here is derived from an EMBL/GenBank/DDBJ whole genome shotgun (WGS) entry which is preliminary data.</text>
</comment>
<evidence type="ECO:0000256" key="9">
    <source>
        <dbReference type="ARBA" id="ARBA00023136"/>
    </source>
</evidence>
<dbReference type="Proteomes" id="UP000288096">
    <property type="component" value="Unassembled WGS sequence"/>
</dbReference>
<dbReference type="PANTHER" id="PTHR43297:SF14">
    <property type="entry name" value="ATPASE AAA-TYPE CORE DOMAIN-CONTAINING PROTEIN"/>
    <property type="match status" value="1"/>
</dbReference>
<evidence type="ECO:0000256" key="8">
    <source>
        <dbReference type="ARBA" id="ARBA00022967"/>
    </source>
</evidence>
<evidence type="ECO:0000256" key="4">
    <source>
        <dbReference type="ARBA" id="ARBA00022475"/>
    </source>
</evidence>
<dbReference type="OrthoDB" id="9809450at2"/>
<dbReference type="CDD" id="cd03257">
    <property type="entry name" value="ABC_NikE_OppD_transporters"/>
    <property type="match status" value="1"/>
</dbReference>
<keyword evidence="6" id="KW-0547">Nucleotide-binding</keyword>
<dbReference type="AlphaFoldDB" id="A0A401FX52"/>
<evidence type="ECO:0000256" key="2">
    <source>
        <dbReference type="ARBA" id="ARBA00005417"/>
    </source>
</evidence>
<evidence type="ECO:0000259" key="10">
    <source>
        <dbReference type="PROSITE" id="PS50893"/>
    </source>
</evidence>
<name>A0A401FX52_9BACT</name>
<evidence type="ECO:0000313" key="11">
    <source>
        <dbReference type="EMBL" id="GBC61568.1"/>
    </source>
</evidence>
<comment type="subcellular location">
    <subcellularLocation>
        <location evidence="1">Cell inner membrane</location>
        <topology evidence="1">Peripheral membrane protein</topology>
    </subcellularLocation>
</comment>
<dbReference type="GO" id="GO:0016887">
    <property type="term" value="F:ATP hydrolysis activity"/>
    <property type="evidence" value="ECO:0007669"/>
    <property type="project" value="InterPro"/>
</dbReference>
<dbReference type="InterPro" id="IPR003439">
    <property type="entry name" value="ABC_transporter-like_ATP-bd"/>
</dbReference>
<dbReference type="PANTHER" id="PTHR43297">
    <property type="entry name" value="OLIGOPEPTIDE TRANSPORT ATP-BINDING PROTEIN APPD"/>
    <property type="match status" value="1"/>
</dbReference>
<comment type="similarity">
    <text evidence="2">Belongs to the ABC transporter superfamily.</text>
</comment>
<organism evidence="11 12">
    <name type="scientific">Desulfonema ishimotonii</name>
    <dbReference type="NCBI Taxonomy" id="45657"/>
    <lineage>
        <taxon>Bacteria</taxon>
        <taxon>Pseudomonadati</taxon>
        <taxon>Thermodesulfobacteriota</taxon>
        <taxon>Desulfobacteria</taxon>
        <taxon>Desulfobacterales</taxon>
        <taxon>Desulfococcaceae</taxon>
        <taxon>Desulfonema</taxon>
    </lineage>
</organism>
<keyword evidence="8" id="KW-1278">Translocase</keyword>
<keyword evidence="5" id="KW-0997">Cell inner membrane</keyword>
<dbReference type="Gene3D" id="3.40.50.300">
    <property type="entry name" value="P-loop containing nucleotide triphosphate hydrolases"/>
    <property type="match status" value="1"/>
</dbReference>
<keyword evidence="3" id="KW-0813">Transport</keyword>
<dbReference type="RefSeq" id="WP_124328841.1">
    <property type="nucleotide sequence ID" value="NZ_BEXT01000001.1"/>
</dbReference>
<evidence type="ECO:0000256" key="1">
    <source>
        <dbReference type="ARBA" id="ARBA00004417"/>
    </source>
</evidence>
<dbReference type="InterPro" id="IPR050388">
    <property type="entry name" value="ABC_Ni/Peptide_Import"/>
</dbReference>
<protein>
    <submittedName>
        <fullName evidence="11">ABC transporter ATP-binding protein</fullName>
    </submittedName>
</protein>
<dbReference type="GO" id="GO:0005886">
    <property type="term" value="C:plasma membrane"/>
    <property type="evidence" value="ECO:0007669"/>
    <property type="project" value="UniProtKB-SubCell"/>
</dbReference>
<dbReference type="PROSITE" id="PS50893">
    <property type="entry name" value="ABC_TRANSPORTER_2"/>
    <property type="match status" value="1"/>
</dbReference>
<feature type="domain" description="ABC transporter" evidence="10">
    <location>
        <begin position="6"/>
        <end position="254"/>
    </location>
</feature>
<dbReference type="PROSITE" id="PS00211">
    <property type="entry name" value="ABC_TRANSPORTER_1"/>
    <property type="match status" value="1"/>
</dbReference>
<dbReference type="EMBL" id="BEXT01000001">
    <property type="protein sequence ID" value="GBC61568.1"/>
    <property type="molecule type" value="Genomic_DNA"/>
</dbReference>
<keyword evidence="7 11" id="KW-0067">ATP-binding</keyword>
<dbReference type="InterPro" id="IPR003593">
    <property type="entry name" value="AAA+_ATPase"/>
</dbReference>
<evidence type="ECO:0000256" key="3">
    <source>
        <dbReference type="ARBA" id="ARBA00022448"/>
    </source>
</evidence>
<accession>A0A401FX52</accession>
<dbReference type="GO" id="GO:0005524">
    <property type="term" value="F:ATP binding"/>
    <property type="evidence" value="ECO:0007669"/>
    <property type="project" value="UniProtKB-KW"/>
</dbReference>
<reference evidence="12" key="1">
    <citation type="submission" date="2017-11" db="EMBL/GenBank/DDBJ databases">
        <authorList>
            <person name="Watanabe M."/>
            <person name="Kojima H."/>
        </authorList>
    </citation>
    <scope>NUCLEOTIDE SEQUENCE [LARGE SCALE GENOMIC DNA]</scope>
    <source>
        <strain evidence="12">Tokyo 01</strain>
    </source>
</reference>
<gene>
    <name evidence="11" type="ORF">DENIS_2530</name>
</gene>
<sequence length="265" mass="28796">MVGPVLETEDLCIGIERNRQLSPVVRGVTFSLKQGEIFGLAGGSGAGKTLTACALSGLLARPARMSGGLIRVSGCEIRPESLRLWRGRRGRAVFMIFQDTASALNPVLAAGRQIREVLIEVRGMSRPEAMRETIRLLRAVGLRETHGNAYPFQLSGGMRQRVQIAIALSLSPKVIVADEPTTGLDPVTRTEILTLLRNLRDEQGISLIFISHDLRAVSYLADRMGIMHKGRLVETGTPAEIFDAPQHPCTKALISHLMALEGQNG</sequence>
<reference evidence="12" key="2">
    <citation type="submission" date="2019-01" db="EMBL/GenBank/DDBJ databases">
        <title>Genome sequence of Desulfonema ishimotonii strain Tokyo 01.</title>
        <authorList>
            <person name="Fukui M."/>
        </authorList>
    </citation>
    <scope>NUCLEOTIDE SEQUENCE [LARGE SCALE GENOMIC DNA]</scope>
    <source>
        <strain evidence="12">Tokyo 01</strain>
    </source>
</reference>
<proteinExistence type="inferred from homology"/>
<evidence type="ECO:0000256" key="5">
    <source>
        <dbReference type="ARBA" id="ARBA00022519"/>
    </source>
</evidence>
<evidence type="ECO:0000313" key="12">
    <source>
        <dbReference type="Proteomes" id="UP000288096"/>
    </source>
</evidence>
<dbReference type="InterPro" id="IPR027417">
    <property type="entry name" value="P-loop_NTPase"/>
</dbReference>
<evidence type="ECO:0000256" key="6">
    <source>
        <dbReference type="ARBA" id="ARBA00022741"/>
    </source>
</evidence>
<dbReference type="InterPro" id="IPR017871">
    <property type="entry name" value="ABC_transporter-like_CS"/>
</dbReference>
<dbReference type="SUPFAM" id="SSF52540">
    <property type="entry name" value="P-loop containing nucleoside triphosphate hydrolases"/>
    <property type="match status" value="1"/>
</dbReference>